<dbReference type="Gene3D" id="3.40.309.10">
    <property type="entry name" value="Aldehyde Dehydrogenase, Chain A, domain 2"/>
    <property type="match status" value="1"/>
</dbReference>
<feature type="domain" description="Aldehyde dehydrogenase" evidence="8">
    <location>
        <begin position="13"/>
        <end position="438"/>
    </location>
</feature>
<evidence type="ECO:0000313" key="9">
    <source>
        <dbReference type="EMBL" id="OBZ87681.1"/>
    </source>
</evidence>
<dbReference type="Pfam" id="PF00171">
    <property type="entry name" value="Aldedh"/>
    <property type="match status" value="1"/>
</dbReference>
<dbReference type="InterPro" id="IPR016162">
    <property type="entry name" value="Ald_DH_N"/>
</dbReference>
<evidence type="ECO:0000256" key="4">
    <source>
        <dbReference type="PIRNR" id="PIRNR036492"/>
    </source>
</evidence>
<keyword evidence="10" id="KW-1185">Reference proteome</keyword>
<dbReference type="FunFam" id="3.40.309.10:FF:000025">
    <property type="entry name" value="Aldehyde dehydrogenase"/>
    <property type="match status" value="1"/>
</dbReference>
<evidence type="ECO:0000313" key="10">
    <source>
        <dbReference type="Proteomes" id="UP000093000"/>
    </source>
</evidence>
<evidence type="ECO:0000256" key="3">
    <source>
        <dbReference type="ARBA" id="ARBA00023027"/>
    </source>
</evidence>
<dbReference type="PANTHER" id="PTHR43570:SF16">
    <property type="entry name" value="ALDEHYDE DEHYDROGENASE TYPE III, ISOFORM Q"/>
    <property type="match status" value="1"/>
</dbReference>
<evidence type="ECO:0000256" key="5">
    <source>
        <dbReference type="PIRSR" id="PIRSR036492-1"/>
    </source>
</evidence>
<gene>
    <name evidence="9" type="primary">ALDH3A1</name>
    <name evidence="9" type="ORF">A0J61_04276</name>
</gene>
<dbReference type="InterPro" id="IPR015590">
    <property type="entry name" value="Aldehyde_DH_dom"/>
</dbReference>
<dbReference type="GO" id="GO:0005737">
    <property type="term" value="C:cytoplasm"/>
    <property type="evidence" value="ECO:0007669"/>
    <property type="project" value="TreeGrafter"/>
</dbReference>
<organism evidence="9 10">
    <name type="scientific">Choanephora cucurbitarum</name>
    <dbReference type="NCBI Taxonomy" id="101091"/>
    <lineage>
        <taxon>Eukaryota</taxon>
        <taxon>Fungi</taxon>
        <taxon>Fungi incertae sedis</taxon>
        <taxon>Mucoromycota</taxon>
        <taxon>Mucoromycotina</taxon>
        <taxon>Mucoromycetes</taxon>
        <taxon>Mucorales</taxon>
        <taxon>Mucorineae</taxon>
        <taxon>Choanephoraceae</taxon>
        <taxon>Choanephoroideae</taxon>
        <taxon>Choanephora</taxon>
    </lineage>
</organism>
<sequence>MPLKYTEISAIPEIVEKLRTQFETGLTKDIKFRKQQLASLSRFCQENKTALCQALWKDLRKHAMECDVGEISPIIDECAFMIKNLDKFSKPTPTTKRFVMNAADKTYVRKEAKGVVLILGAWNYPINLLLMPVVGAIAAGNCVVIKPSEVSEHTAELMANLLPKYLDNRAYTVINGGVAENTALLESRFDHIFYTGNGNVGSIVMTAAAKHLTPVTLELGGKSPAFVTEDADVNITAHRLLWGKFFNNGQTCVAPDYVLVTKSKLEPLLEAFRKTLVEFYSSTPQKSESYGRIVNTRQFDRLKTMLDACDPSTIITGGESDRDDLFIAPTIVSPVDPYNHPLMQQEIFGPILPIIPIDNIDEGIKIVNSKPYPLALYVFASSKYNYDHILDRINSGGVLINDIIMHLQELSLPFGGIGPSGTGSYHGEKSFETFTHYRSTMVKDLMAEPVVACRYPPYNEEKADILGILVYGLPSGLGGKISTVSNVCGSLWKFFTKKQTADNES</sequence>
<reference evidence="9 10" key="1">
    <citation type="submission" date="2016-03" db="EMBL/GenBank/DDBJ databases">
        <title>Choanephora cucurbitarum.</title>
        <authorList>
            <person name="Min B."/>
            <person name="Park H."/>
            <person name="Park J.-H."/>
            <person name="Shin H.-D."/>
            <person name="Choi I.-G."/>
        </authorList>
    </citation>
    <scope>NUCLEOTIDE SEQUENCE [LARGE SCALE GENOMIC DNA]</scope>
    <source>
        <strain evidence="9 10">KUS-F28377</strain>
    </source>
</reference>
<evidence type="ECO:0000259" key="8">
    <source>
        <dbReference type="Pfam" id="PF00171"/>
    </source>
</evidence>
<keyword evidence="3" id="KW-0520">NAD</keyword>
<dbReference type="PROSITE" id="PS00687">
    <property type="entry name" value="ALDEHYDE_DEHYDR_GLU"/>
    <property type="match status" value="1"/>
</dbReference>
<dbReference type="PIRSF" id="PIRSF036492">
    <property type="entry name" value="ALDH"/>
    <property type="match status" value="1"/>
</dbReference>
<dbReference type="InterPro" id="IPR016161">
    <property type="entry name" value="Ald_DH/histidinol_DH"/>
</dbReference>
<evidence type="ECO:0000256" key="6">
    <source>
        <dbReference type="PROSITE-ProRule" id="PRU10007"/>
    </source>
</evidence>
<evidence type="ECO:0000256" key="7">
    <source>
        <dbReference type="RuleBase" id="RU003345"/>
    </source>
</evidence>
<feature type="active site" evidence="5">
    <location>
        <position position="252"/>
    </location>
</feature>
<dbReference type="AlphaFoldDB" id="A0A1C7NEZ5"/>
<evidence type="ECO:0000256" key="1">
    <source>
        <dbReference type="ARBA" id="ARBA00009986"/>
    </source>
</evidence>
<name>A0A1C7NEZ5_9FUNG</name>
<evidence type="ECO:0000256" key="2">
    <source>
        <dbReference type="ARBA" id="ARBA00023002"/>
    </source>
</evidence>
<dbReference type="InterPro" id="IPR016163">
    <property type="entry name" value="Ald_DH_C"/>
</dbReference>
<accession>A0A1C7NEZ5</accession>
<protein>
    <recommendedName>
        <fullName evidence="4">Aldehyde dehydrogenase</fullName>
    </recommendedName>
</protein>
<dbReference type="InterPro" id="IPR029510">
    <property type="entry name" value="Ald_DH_CS_GLU"/>
</dbReference>
<dbReference type="Proteomes" id="UP000093000">
    <property type="component" value="Unassembled WGS sequence"/>
</dbReference>
<dbReference type="Gene3D" id="3.40.605.10">
    <property type="entry name" value="Aldehyde Dehydrogenase, Chain A, domain 1"/>
    <property type="match status" value="1"/>
</dbReference>
<feature type="active site" evidence="5 6">
    <location>
        <position position="218"/>
    </location>
</feature>
<dbReference type="GO" id="GO:0006081">
    <property type="term" value="P:aldehyde metabolic process"/>
    <property type="evidence" value="ECO:0007669"/>
    <property type="project" value="InterPro"/>
</dbReference>
<dbReference type="FunFam" id="3.40.605.10:FF:000004">
    <property type="entry name" value="Aldehyde dehydrogenase"/>
    <property type="match status" value="1"/>
</dbReference>
<dbReference type="PANTHER" id="PTHR43570">
    <property type="entry name" value="ALDEHYDE DEHYDROGENASE"/>
    <property type="match status" value="1"/>
</dbReference>
<dbReference type="CDD" id="cd07087">
    <property type="entry name" value="ALDH_F3-13-14_CALDH-like"/>
    <property type="match status" value="1"/>
</dbReference>
<dbReference type="InterPro" id="IPR012394">
    <property type="entry name" value="Aldehyde_DH_NAD(P)"/>
</dbReference>
<dbReference type="GO" id="GO:0004029">
    <property type="term" value="F:aldehyde dehydrogenase (NAD+) activity"/>
    <property type="evidence" value="ECO:0007669"/>
    <property type="project" value="TreeGrafter"/>
</dbReference>
<dbReference type="SUPFAM" id="SSF53720">
    <property type="entry name" value="ALDH-like"/>
    <property type="match status" value="1"/>
</dbReference>
<dbReference type="PROSITE" id="PS00070">
    <property type="entry name" value="ALDEHYDE_DEHYDR_CYS"/>
    <property type="match status" value="1"/>
</dbReference>
<comment type="similarity">
    <text evidence="1 4 7">Belongs to the aldehyde dehydrogenase family.</text>
</comment>
<dbReference type="InterPro" id="IPR016160">
    <property type="entry name" value="Ald_DH_CS_CYS"/>
</dbReference>
<dbReference type="EMBL" id="LUGH01000205">
    <property type="protein sequence ID" value="OBZ87681.1"/>
    <property type="molecule type" value="Genomic_DNA"/>
</dbReference>
<keyword evidence="2 4" id="KW-0560">Oxidoreductase</keyword>
<proteinExistence type="inferred from homology"/>
<dbReference type="STRING" id="101091.A0A1C7NEZ5"/>
<comment type="caution">
    <text evidence="9">The sequence shown here is derived from an EMBL/GenBank/DDBJ whole genome shotgun (WGS) entry which is preliminary data.</text>
</comment>
<dbReference type="InParanoid" id="A0A1C7NEZ5"/>
<dbReference type="OrthoDB" id="440325at2759"/>